<dbReference type="GO" id="GO:0016020">
    <property type="term" value="C:membrane"/>
    <property type="evidence" value="ECO:0007669"/>
    <property type="project" value="UniProtKB-SubCell"/>
</dbReference>
<feature type="transmembrane region" description="Helical" evidence="6">
    <location>
        <begin position="107"/>
        <end position="126"/>
    </location>
</feature>
<evidence type="ECO:0000313" key="9">
    <source>
        <dbReference type="Proteomes" id="UP000646365"/>
    </source>
</evidence>
<comment type="similarity">
    <text evidence="2">Belongs to the drug/metabolite transporter (DMT) superfamily. 10 TMS drug/metabolite exporter (DME) (TC 2.A.7.3) family.</text>
</comment>
<sequence length="295" mass="31100">MSVALPRPASAHQNGAGIASMLLAVLLYGLMDALIKLEAGRYPVIEVVFFRSLFALIPLTWLVMRNGGWPALRTRQPGLQLVRAITGFISLFCFFQAFALMPLADVVAIGFAAPIFITALSVPLLGEQVGWRRWSAVLAGFAGVMVMVRPGAGVFDLAAGIALIATLTYALSIIVIRRLSTTDGSAATVASFTCFAVLGAGVMLPFCWVMPAFEDWLLLAAAGLLGGAGQIAFTRAFALAPPVVVAPFDYANMLLATALGYMIWGDVPTAPVFVGAALVIASGLYIVYREAIRGG</sequence>
<feature type="domain" description="EamA" evidence="7">
    <location>
        <begin position="17"/>
        <end position="148"/>
    </location>
</feature>
<dbReference type="PANTHER" id="PTHR22911">
    <property type="entry name" value="ACYL-MALONYL CONDENSING ENZYME-RELATED"/>
    <property type="match status" value="1"/>
</dbReference>
<reference evidence="8" key="1">
    <citation type="journal article" date="2014" name="Int. J. Syst. Evol. Microbiol.">
        <title>Complete genome sequence of Corynebacterium casei LMG S-19264T (=DSM 44701T), isolated from a smear-ripened cheese.</title>
        <authorList>
            <consortium name="US DOE Joint Genome Institute (JGI-PGF)"/>
            <person name="Walter F."/>
            <person name="Albersmeier A."/>
            <person name="Kalinowski J."/>
            <person name="Ruckert C."/>
        </authorList>
    </citation>
    <scope>NUCLEOTIDE SEQUENCE</scope>
    <source>
        <strain evidence="8">CGMCC 1.15725</strain>
    </source>
</reference>
<comment type="subcellular location">
    <subcellularLocation>
        <location evidence="1">Membrane</location>
        <topology evidence="1">Multi-pass membrane protein</topology>
    </subcellularLocation>
</comment>
<proteinExistence type="inferred from homology"/>
<reference evidence="8" key="2">
    <citation type="submission" date="2020-09" db="EMBL/GenBank/DDBJ databases">
        <authorList>
            <person name="Sun Q."/>
            <person name="Zhou Y."/>
        </authorList>
    </citation>
    <scope>NUCLEOTIDE SEQUENCE</scope>
    <source>
        <strain evidence="8">CGMCC 1.15725</strain>
    </source>
</reference>
<dbReference type="EMBL" id="BMJQ01000009">
    <property type="protein sequence ID" value="GGF26138.1"/>
    <property type="molecule type" value="Genomic_DNA"/>
</dbReference>
<feature type="transmembrane region" description="Helical" evidence="6">
    <location>
        <begin position="12"/>
        <end position="30"/>
    </location>
</feature>
<dbReference type="InterPro" id="IPR037185">
    <property type="entry name" value="EmrE-like"/>
</dbReference>
<gene>
    <name evidence="8" type="ORF">GCM10011611_35240</name>
</gene>
<feature type="transmembrane region" description="Helical" evidence="6">
    <location>
        <begin position="244"/>
        <end position="264"/>
    </location>
</feature>
<dbReference type="Pfam" id="PF00892">
    <property type="entry name" value="EamA"/>
    <property type="match status" value="2"/>
</dbReference>
<feature type="transmembrane region" description="Helical" evidence="6">
    <location>
        <begin position="217"/>
        <end position="237"/>
    </location>
</feature>
<evidence type="ECO:0000256" key="1">
    <source>
        <dbReference type="ARBA" id="ARBA00004141"/>
    </source>
</evidence>
<dbReference type="InterPro" id="IPR000620">
    <property type="entry name" value="EamA_dom"/>
</dbReference>
<feature type="transmembrane region" description="Helical" evidence="6">
    <location>
        <begin position="42"/>
        <end position="63"/>
    </location>
</feature>
<accession>A0A8J3E4Q4</accession>
<keyword evidence="5 6" id="KW-0472">Membrane</keyword>
<name>A0A8J3E4Q4_9PROT</name>
<comment type="caution">
    <text evidence="8">The sequence shown here is derived from an EMBL/GenBank/DDBJ whole genome shotgun (WGS) entry which is preliminary data.</text>
</comment>
<evidence type="ECO:0000256" key="4">
    <source>
        <dbReference type="ARBA" id="ARBA00022989"/>
    </source>
</evidence>
<dbReference type="SUPFAM" id="SSF103481">
    <property type="entry name" value="Multidrug resistance efflux transporter EmrE"/>
    <property type="match status" value="2"/>
</dbReference>
<keyword evidence="9" id="KW-1185">Reference proteome</keyword>
<evidence type="ECO:0000256" key="2">
    <source>
        <dbReference type="ARBA" id="ARBA00009853"/>
    </source>
</evidence>
<feature type="transmembrane region" description="Helical" evidence="6">
    <location>
        <begin position="157"/>
        <end position="176"/>
    </location>
</feature>
<evidence type="ECO:0000256" key="6">
    <source>
        <dbReference type="SAM" id="Phobius"/>
    </source>
</evidence>
<dbReference type="Proteomes" id="UP000646365">
    <property type="component" value="Unassembled WGS sequence"/>
</dbReference>
<keyword evidence="4 6" id="KW-1133">Transmembrane helix</keyword>
<feature type="transmembrane region" description="Helical" evidence="6">
    <location>
        <begin position="270"/>
        <end position="288"/>
    </location>
</feature>
<organism evidence="8 9">
    <name type="scientific">Aliidongia dinghuensis</name>
    <dbReference type="NCBI Taxonomy" id="1867774"/>
    <lineage>
        <taxon>Bacteria</taxon>
        <taxon>Pseudomonadati</taxon>
        <taxon>Pseudomonadota</taxon>
        <taxon>Alphaproteobacteria</taxon>
        <taxon>Rhodospirillales</taxon>
        <taxon>Dongiaceae</taxon>
        <taxon>Aliidongia</taxon>
    </lineage>
</organism>
<dbReference type="PANTHER" id="PTHR22911:SF6">
    <property type="entry name" value="SOLUTE CARRIER FAMILY 35 MEMBER G1"/>
    <property type="match status" value="1"/>
</dbReference>
<dbReference type="RefSeq" id="WP_229743793.1">
    <property type="nucleotide sequence ID" value="NZ_BMJQ01000009.1"/>
</dbReference>
<evidence type="ECO:0000256" key="3">
    <source>
        <dbReference type="ARBA" id="ARBA00022692"/>
    </source>
</evidence>
<feature type="transmembrane region" description="Helical" evidence="6">
    <location>
        <begin position="84"/>
        <end position="101"/>
    </location>
</feature>
<evidence type="ECO:0000256" key="5">
    <source>
        <dbReference type="ARBA" id="ARBA00023136"/>
    </source>
</evidence>
<evidence type="ECO:0000313" key="8">
    <source>
        <dbReference type="EMBL" id="GGF26138.1"/>
    </source>
</evidence>
<protein>
    <recommendedName>
        <fullName evidence="7">EamA domain-containing protein</fullName>
    </recommendedName>
</protein>
<evidence type="ECO:0000259" key="7">
    <source>
        <dbReference type="Pfam" id="PF00892"/>
    </source>
</evidence>
<dbReference type="AlphaFoldDB" id="A0A8J3E4Q4"/>
<feature type="domain" description="EamA" evidence="7">
    <location>
        <begin position="161"/>
        <end position="286"/>
    </location>
</feature>
<feature type="transmembrane region" description="Helical" evidence="6">
    <location>
        <begin position="188"/>
        <end position="211"/>
    </location>
</feature>
<keyword evidence="3 6" id="KW-0812">Transmembrane</keyword>